<name>A0ABQ4TBK3_METOR</name>
<dbReference type="RefSeq" id="WP_276518028.1">
    <property type="nucleotide sequence ID" value="NZ_BPQV01000009.1"/>
</dbReference>
<evidence type="ECO:0000313" key="2">
    <source>
        <dbReference type="EMBL" id="GJE28250.1"/>
    </source>
</evidence>
<keyword evidence="1" id="KW-0812">Transmembrane</keyword>
<evidence type="ECO:0000313" key="3">
    <source>
        <dbReference type="Proteomes" id="UP001055156"/>
    </source>
</evidence>
<sequence>MSRPPGLARMPRRSLFRSSAFTRLIAAFVLSGLLWAAILWALA</sequence>
<accession>A0ABQ4TBK3</accession>
<reference evidence="2" key="2">
    <citation type="submission" date="2021-08" db="EMBL/GenBank/DDBJ databases">
        <authorList>
            <person name="Tani A."/>
            <person name="Ola A."/>
            <person name="Ogura Y."/>
            <person name="Katsura K."/>
            <person name="Hayashi T."/>
        </authorList>
    </citation>
    <scope>NUCLEOTIDE SEQUENCE</scope>
    <source>
        <strain evidence="2">NBRC 15689</strain>
    </source>
</reference>
<keyword evidence="3" id="KW-1185">Reference proteome</keyword>
<evidence type="ECO:0000256" key="1">
    <source>
        <dbReference type="SAM" id="Phobius"/>
    </source>
</evidence>
<evidence type="ECO:0008006" key="4">
    <source>
        <dbReference type="Google" id="ProtNLM"/>
    </source>
</evidence>
<protein>
    <recommendedName>
        <fullName evidence="4">Histidine kinase</fullName>
    </recommendedName>
</protein>
<feature type="transmembrane region" description="Helical" evidence="1">
    <location>
        <begin position="21"/>
        <end position="42"/>
    </location>
</feature>
<organism evidence="2 3">
    <name type="scientific">Methylobacterium organophilum</name>
    <dbReference type="NCBI Taxonomy" id="410"/>
    <lineage>
        <taxon>Bacteria</taxon>
        <taxon>Pseudomonadati</taxon>
        <taxon>Pseudomonadota</taxon>
        <taxon>Alphaproteobacteria</taxon>
        <taxon>Hyphomicrobiales</taxon>
        <taxon>Methylobacteriaceae</taxon>
        <taxon>Methylobacterium</taxon>
    </lineage>
</organism>
<dbReference type="EMBL" id="BPQV01000009">
    <property type="protein sequence ID" value="GJE28250.1"/>
    <property type="molecule type" value="Genomic_DNA"/>
</dbReference>
<reference evidence="2" key="1">
    <citation type="journal article" date="2021" name="Front. Microbiol.">
        <title>Comprehensive Comparative Genomics and Phenotyping of Methylobacterium Species.</title>
        <authorList>
            <person name="Alessa O."/>
            <person name="Ogura Y."/>
            <person name="Fujitani Y."/>
            <person name="Takami H."/>
            <person name="Hayashi T."/>
            <person name="Sahin N."/>
            <person name="Tani A."/>
        </authorList>
    </citation>
    <scope>NUCLEOTIDE SEQUENCE</scope>
    <source>
        <strain evidence="2">NBRC 15689</strain>
    </source>
</reference>
<comment type="caution">
    <text evidence="2">The sequence shown here is derived from an EMBL/GenBank/DDBJ whole genome shotgun (WGS) entry which is preliminary data.</text>
</comment>
<gene>
    <name evidence="2" type="ORF">LKMONMHP_3117</name>
</gene>
<proteinExistence type="predicted"/>
<keyword evidence="1" id="KW-1133">Transmembrane helix</keyword>
<dbReference type="Proteomes" id="UP001055156">
    <property type="component" value="Unassembled WGS sequence"/>
</dbReference>
<keyword evidence="1" id="KW-0472">Membrane</keyword>